<dbReference type="NCBIfam" id="NF038214">
    <property type="entry name" value="IS21_help_AAA"/>
    <property type="match status" value="1"/>
</dbReference>
<keyword evidence="2" id="KW-0067">ATP-binding</keyword>
<dbReference type="SUPFAM" id="SSF52540">
    <property type="entry name" value="P-loop containing nucleoside triphosphate hydrolases"/>
    <property type="match status" value="1"/>
</dbReference>
<evidence type="ECO:0000313" key="4">
    <source>
        <dbReference type="EMBL" id="MPL99412.1"/>
    </source>
</evidence>
<dbReference type="AlphaFoldDB" id="A0A644WA21"/>
<dbReference type="GO" id="GO:0006260">
    <property type="term" value="P:DNA replication"/>
    <property type="evidence" value="ECO:0007669"/>
    <property type="project" value="TreeGrafter"/>
</dbReference>
<evidence type="ECO:0000256" key="1">
    <source>
        <dbReference type="ARBA" id="ARBA00022741"/>
    </source>
</evidence>
<gene>
    <name evidence="4" type="ORF">SDC9_45630</name>
</gene>
<organism evidence="4">
    <name type="scientific">bioreactor metagenome</name>
    <dbReference type="NCBI Taxonomy" id="1076179"/>
    <lineage>
        <taxon>unclassified sequences</taxon>
        <taxon>metagenomes</taxon>
        <taxon>ecological metagenomes</taxon>
    </lineage>
</organism>
<evidence type="ECO:0000259" key="3">
    <source>
        <dbReference type="Pfam" id="PF01695"/>
    </source>
</evidence>
<proteinExistence type="predicted"/>
<dbReference type="PANTHER" id="PTHR30050:SF4">
    <property type="entry name" value="ATP-BINDING PROTEIN RV3427C IN INSERTION SEQUENCE-RELATED"/>
    <property type="match status" value="1"/>
</dbReference>
<dbReference type="GO" id="GO:0005524">
    <property type="term" value="F:ATP binding"/>
    <property type="evidence" value="ECO:0007669"/>
    <property type="project" value="UniProtKB-KW"/>
</dbReference>
<reference evidence="4" key="1">
    <citation type="submission" date="2019-08" db="EMBL/GenBank/DDBJ databases">
        <authorList>
            <person name="Kucharzyk K."/>
            <person name="Murdoch R.W."/>
            <person name="Higgins S."/>
            <person name="Loffler F."/>
        </authorList>
    </citation>
    <scope>NUCLEOTIDE SEQUENCE</scope>
</reference>
<dbReference type="CDD" id="cd00009">
    <property type="entry name" value="AAA"/>
    <property type="match status" value="1"/>
</dbReference>
<dbReference type="PIRSF" id="PIRSF003073">
    <property type="entry name" value="DNAC_TnpB_IstB"/>
    <property type="match status" value="1"/>
</dbReference>
<comment type="caution">
    <text evidence="4">The sequence shown here is derived from an EMBL/GenBank/DDBJ whole genome shotgun (WGS) entry which is preliminary data.</text>
</comment>
<dbReference type="Pfam" id="PF01695">
    <property type="entry name" value="IstB_IS21"/>
    <property type="match status" value="1"/>
</dbReference>
<dbReference type="Gene3D" id="3.40.50.300">
    <property type="entry name" value="P-loop containing nucleotide triphosphate hydrolases"/>
    <property type="match status" value="1"/>
</dbReference>
<protein>
    <submittedName>
        <fullName evidence="4">IS21 family transposase ISBf1</fullName>
    </submittedName>
</protein>
<keyword evidence="1" id="KW-0547">Nucleotide-binding</keyword>
<dbReference type="InterPro" id="IPR027417">
    <property type="entry name" value="P-loop_NTPase"/>
</dbReference>
<sequence length="248" mass="28730">MSQYIPQIKRHATRLRLSSIGGNITSLLQEAEQNKPSYDELIFNLFSYEVKEREAKQLLMQMKLARLPLVYDLEKYDYAFVSGLSPTQLKQLRELNWLDQCYNLMLNGPSGTGKTYISAGLGYDAIKKGYKAYFRNMNDILATLRLKELTPSASKEFKRLSEAQLIIIDYVMNLPLNRDDGNRFFVFINQIYETTSFIITTNKSPAEWAKSLDDETLATALLDRLLYKCQLIQLKGPSYRMQNRQTIF</sequence>
<dbReference type="PANTHER" id="PTHR30050">
    <property type="entry name" value="CHROMOSOMAL REPLICATION INITIATOR PROTEIN DNAA"/>
    <property type="match status" value="1"/>
</dbReference>
<dbReference type="InterPro" id="IPR002611">
    <property type="entry name" value="IstB_ATP-bd"/>
</dbReference>
<feature type="domain" description="IstB-like ATP-binding" evidence="3">
    <location>
        <begin position="12"/>
        <end position="245"/>
    </location>
</feature>
<name>A0A644WA21_9ZZZZ</name>
<accession>A0A644WA21</accession>
<evidence type="ECO:0000256" key="2">
    <source>
        <dbReference type="ARBA" id="ARBA00022840"/>
    </source>
</evidence>
<dbReference type="InterPro" id="IPR047661">
    <property type="entry name" value="IstB"/>
</dbReference>
<dbReference type="InterPro" id="IPR028350">
    <property type="entry name" value="DNAC/IstB-like"/>
</dbReference>
<dbReference type="EMBL" id="VSSQ01000665">
    <property type="protein sequence ID" value="MPL99412.1"/>
    <property type="molecule type" value="Genomic_DNA"/>
</dbReference>